<dbReference type="InterPro" id="IPR017871">
    <property type="entry name" value="ABC_transporter-like_CS"/>
</dbReference>
<dbReference type="PROSITE" id="PS00211">
    <property type="entry name" value="ABC_TRANSPORTER_1"/>
    <property type="match status" value="1"/>
</dbReference>
<keyword evidence="4" id="KW-0067">ATP-binding</keyword>
<dbReference type="SUPFAM" id="SSF52540">
    <property type="entry name" value="P-loop containing nucleoside triphosphate hydrolases"/>
    <property type="match status" value="1"/>
</dbReference>
<keyword evidence="2" id="KW-0813">Transport</keyword>
<dbReference type="CDD" id="cd03224">
    <property type="entry name" value="ABC_TM1139_LivF_branched"/>
    <property type="match status" value="1"/>
</dbReference>
<dbReference type="PROSITE" id="PS50893">
    <property type="entry name" value="ABC_TRANSPORTER_2"/>
    <property type="match status" value="1"/>
</dbReference>
<dbReference type="EMBL" id="UINC01122232">
    <property type="protein sequence ID" value="SVC97916.1"/>
    <property type="molecule type" value="Genomic_DNA"/>
</dbReference>
<dbReference type="AlphaFoldDB" id="A0A382RJV8"/>
<evidence type="ECO:0000313" key="7">
    <source>
        <dbReference type="EMBL" id="SVC97916.1"/>
    </source>
</evidence>
<dbReference type="InterPro" id="IPR003593">
    <property type="entry name" value="AAA+_ATPase"/>
</dbReference>
<evidence type="ECO:0000256" key="5">
    <source>
        <dbReference type="ARBA" id="ARBA00022970"/>
    </source>
</evidence>
<evidence type="ECO:0000259" key="6">
    <source>
        <dbReference type="PROSITE" id="PS50893"/>
    </source>
</evidence>
<dbReference type="GO" id="GO:0015807">
    <property type="term" value="P:L-amino acid transport"/>
    <property type="evidence" value="ECO:0007669"/>
    <property type="project" value="TreeGrafter"/>
</dbReference>
<keyword evidence="5" id="KW-0029">Amino-acid transport</keyword>
<name>A0A382RJV8_9ZZZZ</name>
<dbReference type="SMART" id="SM00382">
    <property type="entry name" value="AAA"/>
    <property type="match status" value="1"/>
</dbReference>
<dbReference type="GO" id="GO:0005524">
    <property type="term" value="F:ATP binding"/>
    <property type="evidence" value="ECO:0007669"/>
    <property type="project" value="UniProtKB-KW"/>
</dbReference>
<dbReference type="PANTHER" id="PTHR43820">
    <property type="entry name" value="HIGH-AFFINITY BRANCHED-CHAIN AMINO ACID TRANSPORT ATP-BINDING PROTEIN LIVF"/>
    <property type="match status" value="1"/>
</dbReference>
<accession>A0A382RJV8</accession>
<dbReference type="Gene3D" id="3.40.50.300">
    <property type="entry name" value="P-loop containing nucleotide triphosphate hydrolases"/>
    <property type="match status" value="1"/>
</dbReference>
<evidence type="ECO:0000256" key="4">
    <source>
        <dbReference type="ARBA" id="ARBA00022840"/>
    </source>
</evidence>
<protein>
    <recommendedName>
        <fullName evidence="6">ABC transporter domain-containing protein</fullName>
    </recommendedName>
</protein>
<evidence type="ECO:0000256" key="2">
    <source>
        <dbReference type="ARBA" id="ARBA00022448"/>
    </source>
</evidence>
<feature type="non-terminal residue" evidence="7">
    <location>
        <position position="193"/>
    </location>
</feature>
<evidence type="ECO:0000256" key="3">
    <source>
        <dbReference type="ARBA" id="ARBA00022741"/>
    </source>
</evidence>
<reference evidence="7" key="1">
    <citation type="submission" date="2018-05" db="EMBL/GenBank/DDBJ databases">
        <authorList>
            <person name="Lanie J.A."/>
            <person name="Ng W.-L."/>
            <person name="Kazmierczak K.M."/>
            <person name="Andrzejewski T.M."/>
            <person name="Davidsen T.M."/>
            <person name="Wayne K.J."/>
            <person name="Tettelin H."/>
            <person name="Glass J.I."/>
            <person name="Rusch D."/>
            <person name="Podicherti R."/>
            <person name="Tsui H.-C.T."/>
            <person name="Winkler M.E."/>
        </authorList>
    </citation>
    <scope>NUCLEOTIDE SEQUENCE</scope>
</reference>
<organism evidence="7">
    <name type="scientific">marine metagenome</name>
    <dbReference type="NCBI Taxonomy" id="408172"/>
    <lineage>
        <taxon>unclassified sequences</taxon>
        <taxon>metagenomes</taxon>
        <taxon>ecological metagenomes</taxon>
    </lineage>
</organism>
<dbReference type="GO" id="GO:0016887">
    <property type="term" value="F:ATP hydrolysis activity"/>
    <property type="evidence" value="ECO:0007669"/>
    <property type="project" value="InterPro"/>
</dbReference>
<dbReference type="Pfam" id="PF00005">
    <property type="entry name" value="ABC_tran"/>
    <property type="match status" value="1"/>
</dbReference>
<dbReference type="PANTHER" id="PTHR43820:SF4">
    <property type="entry name" value="HIGH-AFFINITY BRANCHED-CHAIN AMINO ACID TRANSPORT ATP-BINDING PROTEIN LIVF"/>
    <property type="match status" value="1"/>
</dbReference>
<evidence type="ECO:0000256" key="1">
    <source>
        <dbReference type="ARBA" id="ARBA00005417"/>
    </source>
</evidence>
<dbReference type="InterPro" id="IPR027417">
    <property type="entry name" value="P-loop_NTPase"/>
</dbReference>
<dbReference type="InterPro" id="IPR052156">
    <property type="entry name" value="BCAA_Transport_ATP-bd_LivF"/>
</dbReference>
<dbReference type="InterPro" id="IPR003439">
    <property type="entry name" value="ABC_transporter-like_ATP-bd"/>
</dbReference>
<keyword evidence="3" id="KW-0547">Nucleotide-binding</keyword>
<comment type="similarity">
    <text evidence="1">Belongs to the ABC transporter superfamily.</text>
</comment>
<sequence length="193" mass="21183">MSEKVLLTDNLDAFYGDFQALFGVSIQVVKGEIVSIIGANGAGKTTFMRSITGLLRNPKDKIYFKGKQIASLRADQIAKIGIAMVPEGRQLFKSLSVKENLLIGAALKRKGFWSIEKVYNIFPILKELHHLPSTALSGGQQQMLAIGRALMSNPEIILFDEISLGLAPIIIKNIYKVLPNIVKEGMSAIIIEQ</sequence>
<proteinExistence type="inferred from homology"/>
<dbReference type="GO" id="GO:0015658">
    <property type="term" value="F:branched-chain amino acid transmembrane transporter activity"/>
    <property type="evidence" value="ECO:0007669"/>
    <property type="project" value="TreeGrafter"/>
</dbReference>
<gene>
    <name evidence="7" type="ORF">METZ01_LOCUS350770</name>
</gene>
<feature type="domain" description="ABC transporter" evidence="6">
    <location>
        <begin position="6"/>
        <end position="193"/>
    </location>
</feature>